<reference evidence="2 3" key="1">
    <citation type="submission" date="2020-07" db="EMBL/GenBank/DDBJ databases">
        <title>Draft genome sequence of four isobutane-metabolizing strains capable of cometabolically degrading diverse ether contaminants.</title>
        <authorList>
            <person name="Chen W."/>
            <person name="Faulkner N."/>
            <person name="Smith C."/>
            <person name="Hyman M."/>
        </authorList>
    </citation>
    <scope>NUCLEOTIDE SEQUENCE [LARGE SCALE GENOMIC DNA]</scope>
    <source>
        <strain evidence="2 3">2A</strain>
    </source>
</reference>
<keyword evidence="2" id="KW-0378">Hydrolase</keyword>
<accession>A0A7G8PHI9</accession>
<dbReference type="AlphaFoldDB" id="A0A7G8PHI9"/>
<dbReference type="InterPro" id="IPR013830">
    <property type="entry name" value="SGNH_hydro"/>
</dbReference>
<name>A0A7G8PHI9_9MYCO</name>
<organism evidence="2 3">
    <name type="scientific">Mycolicibacterium fluoranthenivorans</name>
    <dbReference type="NCBI Taxonomy" id="258505"/>
    <lineage>
        <taxon>Bacteria</taxon>
        <taxon>Bacillati</taxon>
        <taxon>Actinomycetota</taxon>
        <taxon>Actinomycetes</taxon>
        <taxon>Mycobacteriales</taxon>
        <taxon>Mycobacteriaceae</taxon>
        <taxon>Mycolicibacterium</taxon>
    </lineage>
</organism>
<dbReference type="InterPro" id="IPR036514">
    <property type="entry name" value="SGNH_hydro_sf"/>
</dbReference>
<gene>
    <name evidence="2" type="ORF">HZU40_05670</name>
</gene>
<evidence type="ECO:0000259" key="1">
    <source>
        <dbReference type="Pfam" id="PF13472"/>
    </source>
</evidence>
<dbReference type="CDD" id="cd00229">
    <property type="entry name" value="SGNH_hydrolase"/>
    <property type="match status" value="1"/>
</dbReference>
<sequence length="276" mass="29920">MGKSIYRFVMSAERIPTRVETRSVRVNPLRCTLRRRDRARHLLVMLVMLVMTVAGCDSRPKTPTPEPERPILTASPRPGAAYVAVIGDLYTIGSPSAGEGSKGWPSVAKRALRQEGVNIELNIGARRGSGYAWHNTPMSVVFIDQVRQTAGMNTKLVILFGSESDQGNPPGQLTPIVQSTLAEARKKAPDAKLLVIGPAWAQPNPPPGVLQARDVVRTEAESFGAMFVDPLAEDWFVGKPELLAPGGDRPNDAGHQFMAERIAPLIAQLLGNSSTR</sequence>
<proteinExistence type="predicted"/>
<dbReference type="EMBL" id="CP059894">
    <property type="protein sequence ID" value="QNJ93805.1"/>
    <property type="molecule type" value="Genomic_DNA"/>
</dbReference>
<dbReference type="SUPFAM" id="SSF52266">
    <property type="entry name" value="SGNH hydrolase"/>
    <property type="match status" value="1"/>
</dbReference>
<feature type="domain" description="SGNH hydrolase-type esterase" evidence="1">
    <location>
        <begin position="85"/>
        <end position="256"/>
    </location>
</feature>
<dbReference type="Gene3D" id="3.40.50.1110">
    <property type="entry name" value="SGNH hydrolase"/>
    <property type="match status" value="1"/>
</dbReference>
<dbReference type="GO" id="GO:0016787">
    <property type="term" value="F:hydrolase activity"/>
    <property type="evidence" value="ECO:0007669"/>
    <property type="project" value="UniProtKB-KW"/>
</dbReference>
<evidence type="ECO:0000313" key="3">
    <source>
        <dbReference type="Proteomes" id="UP000515498"/>
    </source>
</evidence>
<dbReference type="Proteomes" id="UP000515498">
    <property type="component" value="Chromosome"/>
</dbReference>
<dbReference type="KEGG" id="mflu:HZU40_05670"/>
<dbReference type="RefSeq" id="WP_187097817.1">
    <property type="nucleotide sequence ID" value="NZ_CP059894.1"/>
</dbReference>
<protein>
    <submittedName>
        <fullName evidence="2">SGNH/GDSL hydrolase family protein</fullName>
    </submittedName>
</protein>
<dbReference type="Pfam" id="PF13472">
    <property type="entry name" value="Lipase_GDSL_2"/>
    <property type="match status" value="1"/>
</dbReference>
<evidence type="ECO:0000313" key="2">
    <source>
        <dbReference type="EMBL" id="QNJ93805.1"/>
    </source>
</evidence>